<keyword evidence="2" id="KW-1185">Reference proteome</keyword>
<evidence type="ECO:0008006" key="3">
    <source>
        <dbReference type="Google" id="ProtNLM"/>
    </source>
</evidence>
<organism evidence="1 2">
    <name type="scientific">Emiliania huxleyi (strain CCMP1516)</name>
    <dbReference type="NCBI Taxonomy" id="280463"/>
    <lineage>
        <taxon>Eukaryota</taxon>
        <taxon>Haptista</taxon>
        <taxon>Haptophyta</taxon>
        <taxon>Prymnesiophyceae</taxon>
        <taxon>Isochrysidales</taxon>
        <taxon>Noelaerhabdaceae</taxon>
        <taxon>Emiliania</taxon>
    </lineage>
</organism>
<evidence type="ECO:0000313" key="1">
    <source>
        <dbReference type="EnsemblProtists" id="EOD40288"/>
    </source>
</evidence>
<dbReference type="HOGENOM" id="CLU_1363543_0_0_1"/>
<sequence length="201" mass="22817">MARSRPPSRARNEDETPPVDWLAELAPELQLLILEAVDDFSDCAAVSLATPRLGLLAFGHDLARFKDPLFAVAMQQQLAQRTRSKGEQQTPVTEAILRKYSADRRARQEHFPWLERVSPALCLSTGIRGLGSRRFEFWRLQRGDEPGALLRERSLQRGTIWHFTGEAGAERQVRTEYATGEVQLFEGEKGAERLVRTDFLD</sequence>
<dbReference type="EnsemblProtists" id="EOD40288">
    <property type="protein sequence ID" value="EOD40288"/>
    <property type="gene ID" value="EMIHUDRAFT_125551"/>
</dbReference>
<evidence type="ECO:0000313" key="2">
    <source>
        <dbReference type="Proteomes" id="UP000013827"/>
    </source>
</evidence>
<dbReference type="PaxDb" id="2903-EOD40288"/>
<dbReference type="GeneID" id="17285560"/>
<dbReference type="AlphaFoldDB" id="A0A0D3KX03"/>
<reference evidence="1" key="2">
    <citation type="submission" date="2024-10" db="UniProtKB">
        <authorList>
            <consortium name="EnsemblProtists"/>
        </authorList>
    </citation>
    <scope>IDENTIFICATION</scope>
</reference>
<protein>
    <recommendedName>
        <fullName evidence="3">F-box domain-containing protein</fullName>
    </recommendedName>
</protein>
<reference evidence="2" key="1">
    <citation type="journal article" date="2013" name="Nature">
        <title>Pan genome of the phytoplankton Emiliania underpins its global distribution.</title>
        <authorList>
            <person name="Read B.A."/>
            <person name="Kegel J."/>
            <person name="Klute M.J."/>
            <person name="Kuo A."/>
            <person name="Lefebvre S.C."/>
            <person name="Maumus F."/>
            <person name="Mayer C."/>
            <person name="Miller J."/>
            <person name="Monier A."/>
            <person name="Salamov A."/>
            <person name="Young J."/>
            <person name="Aguilar M."/>
            <person name="Claverie J.M."/>
            <person name="Frickenhaus S."/>
            <person name="Gonzalez K."/>
            <person name="Herman E.K."/>
            <person name="Lin Y.C."/>
            <person name="Napier J."/>
            <person name="Ogata H."/>
            <person name="Sarno A.F."/>
            <person name="Shmutz J."/>
            <person name="Schroeder D."/>
            <person name="de Vargas C."/>
            <person name="Verret F."/>
            <person name="von Dassow P."/>
            <person name="Valentin K."/>
            <person name="Van de Peer Y."/>
            <person name="Wheeler G."/>
            <person name="Dacks J.B."/>
            <person name="Delwiche C.F."/>
            <person name="Dyhrman S.T."/>
            <person name="Glockner G."/>
            <person name="John U."/>
            <person name="Richards T."/>
            <person name="Worden A.Z."/>
            <person name="Zhang X."/>
            <person name="Grigoriev I.V."/>
            <person name="Allen A.E."/>
            <person name="Bidle K."/>
            <person name="Borodovsky M."/>
            <person name="Bowler C."/>
            <person name="Brownlee C."/>
            <person name="Cock J.M."/>
            <person name="Elias M."/>
            <person name="Gladyshev V.N."/>
            <person name="Groth M."/>
            <person name="Guda C."/>
            <person name="Hadaegh A."/>
            <person name="Iglesias-Rodriguez M.D."/>
            <person name="Jenkins J."/>
            <person name="Jones B.M."/>
            <person name="Lawson T."/>
            <person name="Leese F."/>
            <person name="Lindquist E."/>
            <person name="Lobanov A."/>
            <person name="Lomsadze A."/>
            <person name="Malik S.B."/>
            <person name="Marsh M.E."/>
            <person name="Mackinder L."/>
            <person name="Mock T."/>
            <person name="Mueller-Roeber B."/>
            <person name="Pagarete A."/>
            <person name="Parker M."/>
            <person name="Probert I."/>
            <person name="Quesneville H."/>
            <person name="Raines C."/>
            <person name="Rensing S.A."/>
            <person name="Riano-Pachon D.M."/>
            <person name="Richier S."/>
            <person name="Rokitta S."/>
            <person name="Shiraiwa Y."/>
            <person name="Soanes D.M."/>
            <person name="van der Giezen M."/>
            <person name="Wahlund T.M."/>
            <person name="Williams B."/>
            <person name="Wilson W."/>
            <person name="Wolfe G."/>
            <person name="Wurch L.L."/>
        </authorList>
    </citation>
    <scope>NUCLEOTIDE SEQUENCE</scope>
</reference>
<accession>A0A0D3KX03</accession>
<dbReference type="Proteomes" id="UP000013827">
    <property type="component" value="Unassembled WGS sequence"/>
</dbReference>
<proteinExistence type="predicted"/>
<dbReference type="RefSeq" id="XP_005792717.1">
    <property type="nucleotide sequence ID" value="XM_005792660.1"/>
</dbReference>
<dbReference type="KEGG" id="ehx:EMIHUDRAFT_125551"/>
<name>A0A0D3KX03_EMIH1</name>